<sequence>MSQSFTQQDADLLRKHLQALVEVELFTIPLYLTAVYSFTEQALGYQHANQYPLYDLQQKALSVAVQEMYHLQGACNMANAFGVTPNFQQAVLNMPAETPIRVPHLDPGEHPLVGRLGNLPAVIGVLIAVEKPDAEATTFPPPNAQVSYPAISDLYHATLHLLHQYARAYQDQPTTQDPHFIPNNNQVAYGGFPSRYRYNTISTRLDLFHVANAIAEQGEGTNLGDTNLGPFNLRSAITRGDFG</sequence>
<dbReference type="Proteomes" id="UP000664417">
    <property type="component" value="Unassembled WGS sequence"/>
</dbReference>
<dbReference type="RefSeq" id="WP_207862890.1">
    <property type="nucleotide sequence ID" value="NZ_JAFREP010000045.1"/>
</dbReference>
<dbReference type="InterPro" id="IPR026820">
    <property type="entry name" value="VioB/RebD_dom"/>
</dbReference>
<name>A0A8J7U7E6_9BACT</name>
<accession>A0A8J7U7E6</accession>
<reference evidence="2" key="1">
    <citation type="submission" date="2021-03" db="EMBL/GenBank/DDBJ databases">
        <authorList>
            <person name="Wang G."/>
        </authorList>
    </citation>
    <scope>NUCLEOTIDE SEQUENCE</scope>
    <source>
        <strain evidence="2">KCTC 12899</strain>
    </source>
</reference>
<dbReference type="EMBL" id="JAFREP010000045">
    <property type="protein sequence ID" value="MBO1322919.1"/>
    <property type="molecule type" value="Genomic_DNA"/>
</dbReference>
<evidence type="ECO:0000313" key="3">
    <source>
        <dbReference type="Proteomes" id="UP000664417"/>
    </source>
</evidence>
<dbReference type="PANTHER" id="PTHR34400:SF4">
    <property type="entry name" value="MEMBRANE PROTEIN"/>
    <property type="match status" value="1"/>
</dbReference>
<evidence type="ECO:0000259" key="1">
    <source>
        <dbReference type="Pfam" id="PF12902"/>
    </source>
</evidence>
<keyword evidence="3" id="KW-1185">Reference proteome</keyword>
<dbReference type="PANTHER" id="PTHR34400">
    <property type="match status" value="1"/>
</dbReference>
<dbReference type="InterPro" id="IPR012347">
    <property type="entry name" value="Ferritin-like"/>
</dbReference>
<evidence type="ECO:0000313" key="2">
    <source>
        <dbReference type="EMBL" id="MBO1322919.1"/>
    </source>
</evidence>
<comment type="caution">
    <text evidence="2">The sequence shown here is derived from an EMBL/GenBank/DDBJ whole genome shotgun (WGS) entry which is preliminary data.</text>
</comment>
<protein>
    <recommendedName>
        <fullName evidence="1">Iminophenyl-pyruvate dimer synthase domain-containing protein</fullName>
    </recommendedName>
</protein>
<dbReference type="Pfam" id="PF12902">
    <property type="entry name" value="Ferritin-like"/>
    <property type="match status" value="1"/>
</dbReference>
<gene>
    <name evidence="2" type="ORF">J3U88_30925</name>
</gene>
<feature type="domain" description="Iminophenyl-pyruvate dimer synthase" evidence="1">
    <location>
        <begin position="17"/>
        <end position="223"/>
    </location>
</feature>
<organism evidence="2 3">
    <name type="scientific">Acanthopleuribacter pedis</name>
    <dbReference type="NCBI Taxonomy" id="442870"/>
    <lineage>
        <taxon>Bacteria</taxon>
        <taxon>Pseudomonadati</taxon>
        <taxon>Acidobacteriota</taxon>
        <taxon>Holophagae</taxon>
        <taxon>Acanthopleuribacterales</taxon>
        <taxon>Acanthopleuribacteraceae</taxon>
        <taxon>Acanthopleuribacter</taxon>
    </lineage>
</organism>
<dbReference type="AlphaFoldDB" id="A0A8J7U7E6"/>
<dbReference type="Gene3D" id="1.20.1260.10">
    <property type="match status" value="1"/>
</dbReference>
<proteinExistence type="predicted"/>